<dbReference type="InterPro" id="IPR013785">
    <property type="entry name" value="Aldolase_TIM"/>
</dbReference>
<keyword evidence="2" id="KW-0004">4Fe-4S</keyword>
<dbReference type="InterPro" id="IPR034457">
    <property type="entry name" value="Organic_radical-activating"/>
</dbReference>
<dbReference type="KEGG" id="rpe:RPE_3175"/>
<keyword evidence="3" id="KW-0949">S-adenosyl-L-methionine</keyword>
<evidence type="ECO:0000313" key="8">
    <source>
        <dbReference type="EMBL" id="ABJ07110.1"/>
    </source>
</evidence>
<evidence type="ECO:0000256" key="3">
    <source>
        <dbReference type="ARBA" id="ARBA00022691"/>
    </source>
</evidence>
<comment type="cofactor">
    <cofactor evidence="1">
        <name>[4Fe-4S] cluster</name>
        <dbReference type="ChEBI" id="CHEBI:49883"/>
    </cofactor>
</comment>
<dbReference type="InterPro" id="IPR012840">
    <property type="entry name" value="NrdG2"/>
</dbReference>
<keyword evidence="4" id="KW-0479">Metal-binding</keyword>
<dbReference type="STRING" id="316055.RPE_3175"/>
<dbReference type="HOGENOM" id="CLU_078147_1_0_5"/>
<name>Q07LS4_RHOP5</name>
<sequence length="219" mass="23843">MPSSAELRVGGLARLSTCDWPGQLAATVFCQGCPWDCSYCHNPHLLPVMGEAAWPWAQVLAFLERRRGLLDAVVFSGGEPTLQTALPQAIATVRAMGFRIGLHTGGAYPRRLAGVLPLLDWVGFDVKAPFEDYQRITGVVGSGDRALQSLRHLLGIGVAYQLRTTVHPALLSADDLANLAAQLGSLGVKDHTIQPFRELGSRLDRIRPHFTEQPSLTRQ</sequence>
<dbReference type="SFLD" id="SFLDG01094">
    <property type="entry name" value="Uncharacterised_Radical_SAM_Su"/>
    <property type="match status" value="1"/>
</dbReference>
<dbReference type="AlphaFoldDB" id="Q07LS4"/>
<dbReference type="PANTHER" id="PTHR30352">
    <property type="entry name" value="PYRUVATE FORMATE-LYASE-ACTIVATING ENZYME"/>
    <property type="match status" value="1"/>
</dbReference>
<reference evidence="8" key="1">
    <citation type="submission" date="2006-09" db="EMBL/GenBank/DDBJ databases">
        <title>Complete sequence of Rhodopseudomonas palustris BisA53.</title>
        <authorList>
            <consortium name="US DOE Joint Genome Institute"/>
            <person name="Copeland A."/>
            <person name="Lucas S."/>
            <person name="Lapidus A."/>
            <person name="Barry K."/>
            <person name="Detter J.C."/>
            <person name="Glavina del Rio T."/>
            <person name="Hammon N."/>
            <person name="Israni S."/>
            <person name="Dalin E."/>
            <person name="Tice H."/>
            <person name="Pitluck S."/>
            <person name="Chain P."/>
            <person name="Malfatti S."/>
            <person name="Shin M."/>
            <person name="Vergez L."/>
            <person name="Schmutz J."/>
            <person name="Larimer F."/>
            <person name="Land M."/>
            <person name="Hauser L."/>
            <person name="Pelletier D.A."/>
            <person name="Kyrpides N."/>
            <person name="Kim E."/>
            <person name="Harwood C.S."/>
            <person name="Oda Y."/>
            <person name="Richardson P."/>
        </authorList>
    </citation>
    <scope>NUCLEOTIDE SEQUENCE [LARGE SCALE GENOMIC DNA]</scope>
    <source>
        <strain evidence="8">BisA53</strain>
    </source>
</reference>
<dbReference type="SUPFAM" id="SSF102114">
    <property type="entry name" value="Radical SAM enzymes"/>
    <property type="match status" value="1"/>
</dbReference>
<evidence type="ECO:0000256" key="2">
    <source>
        <dbReference type="ARBA" id="ARBA00022485"/>
    </source>
</evidence>
<dbReference type="GO" id="GO:0046872">
    <property type="term" value="F:metal ion binding"/>
    <property type="evidence" value="ECO:0007669"/>
    <property type="project" value="UniProtKB-KW"/>
</dbReference>
<dbReference type="PANTHER" id="PTHR30352:SF13">
    <property type="entry name" value="GLYCYL-RADICAL ENZYME ACTIVATING ENZYME YJJW-RELATED"/>
    <property type="match status" value="1"/>
</dbReference>
<evidence type="ECO:0000259" key="7">
    <source>
        <dbReference type="PROSITE" id="PS51918"/>
    </source>
</evidence>
<dbReference type="CDD" id="cd01335">
    <property type="entry name" value="Radical_SAM"/>
    <property type="match status" value="1"/>
</dbReference>
<organism evidence="8">
    <name type="scientific">Rhodopseudomonas palustris (strain BisA53)</name>
    <dbReference type="NCBI Taxonomy" id="316055"/>
    <lineage>
        <taxon>Bacteria</taxon>
        <taxon>Pseudomonadati</taxon>
        <taxon>Pseudomonadota</taxon>
        <taxon>Alphaproteobacteria</taxon>
        <taxon>Hyphomicrobiales</taxon>
        <taxon>Nitrobacteraceae</taxon>
        <taxon>Rhodopseudomonas</taxon>
    </lineage>
</organism>
<dbReference type="NCBIfam" id="TIGR02495">
    <property type="entry name" value="NrdG2"/>
    <property type="match status" value="1"/>
</dbReference>
<evidence type="ECO:0000256" key="5">
    <source>
        <dbReference type="ARBA" id="ARBA00023004"/>
    </source>
</evidence>
<dbReference type="InterPro" id="IPR007197">
    <property type="entry name" value="rSAM"/>
</dbReference>
<dbReference type="EMBL" id="CP000463">
    <property type="protein sequence ID" value="ABJ07110.1"/>
    <property type="molecule type" value="Genomic_DNA"/>
</dbReference>
<evidence type="ECO:0000256" key="1">
    <source>
        <dbReference type="ARBA" id="ARBA00001966"/>
    </source>
</evidence>
<evidence type="ECO:0000256" key="6">
    <source>
        <dbReference type="ARBA" id="ARBA00023014"/>
    </source>
</evidence>
<dbReference type="InterPro" id="IPR058240">
    <property type="entry name" value="rSAM_sf"/>
</dbReference>
<keyword evidence="6" id="KW-0411">Iron-sulfur</keyword>
<dbReference type="Gene3D" id="3.20.20.70">
    <property type="entry name" value="Aldolase class I"/>
    <property type="match status" value="1"/>
</dbReference>
<protein>
    <submittedName>
        <fullName evidence="8">Anaerobic ribonucleoside-triphosphate reductase activating protein</fullName>
    </submittedName>
</protein>
<dbReference type="OrthoDB" id="9792276at2"/>
<accession>Q07LS4</accession>
<dbReference type="PROSITE" id="PS51918">
    <property type="entry name" value="RADICAL_SAM"/>
    <property type="match status" value="1"/>
</dbReference>
<keyword evidence="5" id="KW-0408">Iron</keyword>
<evidence type="ECO:0000256" key="4">
    <source>
        <dbReference type="ARBA" id="ARBA00022723"/>
    </source>
</evidence>
<proteinExistence type="predicted"/>
<dbReference type="Pfam" id="PF04055">
    <property type="entry name" value="Radical_SAM"/>
    <property type="match status" value="1"/>
</dbReference>
<feature type="domain" description="Radical SAM core" evidence="7">
    <location>
        <begin position="20"/>
        <end position="219"/>
    </location>
</feature>
<dbReference type="GO" id="GO:0051539">
    <property type="term" value="F:4 iron, 4 sulfur cluster binding"/>
    <property type="evidence" value="ECO:0007669"/>
    <property type="project" value="UniProtKB-KW"/>
</dbReference>
<dbReference type="GO" id="GO:0003824">
    <property type="term" value="F:catalytic activity"/>
    <property type="evidence" value="ECO:0007669"/>
    <property type="project" value="InterPro"/>
</dbReference>
<gene>
    <name evidence="8" type="ordered locus">RPE_3175</name>
</gene>
<dbReference type="eggNOG" id="COG1180">
    <property type="taxonomic scope" value="Bacteria"/>
</dbReference>
<dbReference type="SFLD" id="SFLDS00029">
    <property type="entry name" value="Radical_SAM"/>
    <property type="match status" value="1"/>
</dbReference>